<dbReference type="PANTHER" id="PTHR11360:SF284">
    <property type="entry name" value="EG:103B4.3 PROTEIN-RELATED"/>
    <property type="match status" value="1"/>
</dbReference>
<feature type="transmembrane region" description="Helical" evidence="4">
    <location>
        <begin position="604"/>
        <end position="628"/>
    </location>
</feature>
<feature type="transmembrane region" description="Helical" evidence="4">
    <location>
        <begin position="409"/>
        <end position="429"/>
    </location>
</feature>
<evidence type="ECO:0000256" key="3">
    <source>
        <dbReference type="SAM" id="MobiDB-lite"/>
    </source>
</evidence>
<evidence type="ECO:0000256" key="4">
    <source>
        <dbReference type="SAM" id="Phobius"/>
    </source>
</evidence>
<dbReference type="GO" id="GO:0022857">
    <property type="term" value="F:transmembrane transporter activity"/>
    <property type="evidence" value="ECO:0007669"/>
    <property type="project" value="InterPro"/>
</dbReference>
<feature type="transmembrane region" description="Helical" evidence="4">
    <location>
        <begin position="510"/>
        <end position="530"/>
    </location>
</feature>
<evidence type="ECO:0000256" key="1">
    <source>
        <dbReference type="ARBA" id="ARBA00004141"/>
    </source>
</evidence>
<feature type="compositionally biased region" description="Polar residues" evidence="3">
    <location>
        <begin position="15"/>
        <end position="31"/>
    </location>
</feature>
<dbReference type="PANTHER" id="PTHR11360">
    <property type="entry name" value="MONOCARBOXYLATE TRANSPORTER"/>
    <property type="match status" value="1"/>
</dbReference>
<gene>
    <name evidence="5" type="ORF">DL89DRAFT_265545</name>
</gene>
<keyword evidence="4" id="KW-0472">Membrane</keyword>
<evidence type="ECO:0000313" key="6">
    <source>
        <dbReference type="Proteomes" id="UP000193922"/>
    </source>
</evidence>
<feature type="transmembrane region" description="Helical" evidence="4">
    <location>
        <begin position="570"/>
        <end position="592"/>
    </location>
</feature>
<feature type="transmembrane region" description="Helical" evidence="4">
    <location>
        <begin position="376"/>
        <end position="397"/>
    </location>
</feature>
<feature type="region of interest" description="Disordered" evidence="3">
    <location>
        <begin position="1"/>
        <end position="83"/>
    </location>
</feature>
<evidence type="ECO:0000313" key="5">
    <source>
        <dbReference type="EMBL" id="ORX71833.1"/>
    </source>
</evidence>
<feature type="transmembrane region" description="Helical" evidence="4">
    <location>
        <begin position="450"/>
        <end position="474"/>
    </location>
</feature>
<accession>A0A1Y1WE92</accession>
<comment type="similarity">
    <text evidence="2">Belongs to the major facilitator superfamily. Monocarboxylate porter (TC 2.A.1.13) family.</text>
</comment>
<feature type="transmembrane region" description="Helical" evidence="4">
    <location>
        <begin position="536"/>
        <end position="558"/>
    </location>
</feature>
<dbReference type="GeneID" id="63803362"/>
<dbReference type="EMBL" id="MCFD01000003">
    <property type="protein sequence ID" value="ORX71833.1"/>
    <property type="molecule type" value="Genomic_DNA"/>
</dbReference>
<dbReference type="Proteomes" id="UP000193922">
    <property type="component" value="Unassembled WGS sequence"/>
</dbReference>
<dbReference type="OrthoDB" id="6499973at2759"/>
<protein>
    <submittedName>
        <fullName evidence="5">MFS general substrate transporter</fullName>
    </submittedName>
</protein>
<name>A0A1Y1WE92_9FUNG</name>
<feature type="transmembrane region" description="Helical" evidence="4">
    <location>
        <begin position="486"/>
        <end position="505"/>
    </location>
</feature>
<comment type="caution">
    <text evidence="5">The sequence shown here is derived from an EMBL/GenBank/DDBJ whole genome shotgun (WGS) entry which is preliminary data.</text>
</comment>
<proteinExistence type="inferred from homology"/>
<dbReference type="InterPro" id="IPR050327">
    <property type="entry name" value="Proton-linked_MCT"/>
</dbReference>
<feature type="region of interest" description="Disordered" evidence="3">
    <location>
        <begin position="102"/>
        <end position="123"/>
    </location>
</feature>
<dbReference type="InterPro" id="IPR036259">
    <property type="entry name" value="MFS_trans_sf"/>
</dbReference>
<evidence type="ECO:0000256" key="2">
    <source>
        <dbReference type="ARBA" id="ARBA00006727"/>
    </source>
</evidence>
<feature type="transmembrane region" description="Helical" evidence="4">
    <location>
        <begin position="343"/>
        <end position="364"/>
    </location>
</feature>
<dbReference type="RefSeq" id="XP_040745257.1">
    <property type="nucleotide sequence ID" value="XM_040886714.1"/>
</dbReference>
<feature type="transmembrane region" description="Helical" evidence="4">
    <location>
        <begin position="319"/>
        <end position="337"/>
    </location>
</feature>
<dbReference type="Pfam" id="PF07690">
    <property type="entry name" value="MFS_1"/>
    <property type="match status" value="1"/>
</dbReference>
<dbReference type="Gene3D" id="1.20.1250.20">
    <property type="entry name" value="MFS general substrate transporter like domains"/>
    <property type="match status" value="1"/>
</dbReference>
<reference evidence="5 6" key="1">
    <citation type="submission" date="2016-07" db="EMBL/GenBank/DDBJ databases">
        <title>Pervasive Adenine N6-methylation of Active Genes in Fungi.</title>
        <authorList>
            <consortium name="DOE Joint Genome Institute"/>
            <person name="Mondo S.J."/>
            <person name="Dannebaum R.O."/>
            <person name="Kuo R.C."/>
            <person name="Labutti K."/>
            <person name="Haridas S."/>
            <person name="Kuo A."/>
            <person name="Salamov A."/>
            <person name="Ahrendt S.R."/>
            <person name="Lipzen A."/>
            <person name="Sullivan W."/>
            <person name="Andreopoulos W.B."/>
            <person name="Clum A."/>
            <person name="Lindquist E."/>
            <person name="Daum C."/>
            <person name="Ramamoorthy G.K."/>
            <person name="Gryganskyi A."/>
            <person name="Culley D."/>
            <person name="Magnuson J.K."/>
            <person name="James T.Y."/>
            <person name="O'Malley M.A."/>
            <person name="Stajich J.E."/>
            <person name="Spatafora J.W."/>
            <person name="Visel A."/>
            <person name="Grigoriev I.V."/>
        </authorList>
    </citation>
    <scope>NUCLEOTIDE SEQUENCE [LARGE SCALE GENOMIC DNA]</scope>
    <source>
        <strain evidence="5 6">ATCC 12442</strain>
    </source>
</reference>
<comment type="subcellular location">
    <subcellularLocation>
        <location evidence="1">Membrane</location>
        <topology evidence="1">Multi-pass membrane protein</topology>
    </subcellularLocation>
</comment>
<feature type="transmembrane region" description="Helical" evidence="4">
    <location>
        <begin position="287"/>
        <end position="307"/>
    </location>
</feature>
<dbReference type="GO" id="GO:0016020">
    <property type="term" value="C:membrane"/>
    <property type="evidence" value="ECO:0007669"/>
    <property type="project" value="UniProtKB-SubCell"/>
</dbReference>
<keyword evidence="4" id="KW-0812">Transmembrane</keyword>
<keyword evidence="4" id="KW-1133">Transmembrane helix</keyword>
<dbReference type="SUPFAM" id="SSF103473">
    <property type="entry name" value="MFS general substrate transporter"/>
    <property type="match status" value="1"/>
</dbReference>
<sequence>MDQKQKGTNPFDDVSLQNSPKQAGSESTVQAYRQWLEDSDSDTVKHSPEIGSPPQYAESPHAPHRRVLSDSPARPSALYTPVAEPRNDPRVYLEQPIIGPTVPRIKPARSMPPEPIAKQDKSPSRFLNMPKQLAKQIYRTVGRTLTSQRLKSTSPQSAPVEHSGSMDSLFAGATRQNRLRHAERIRRTPLHPSLVEVNMERSGQARAASSKPEIKEGSNVEWEYHRMDAGRGWECVLWAFLCNFGVGSAPGTFAAFQVHYQDNASQRDPAMLDESAHTTHALTKTSLTYISLIGALLMAVCAAASGMAGAFSDRTGPRASALTGAFVSALALLVGSYSDDLRMLSIVQGAVQGVGVALVAVPAYMVPAHWFERHRALASGLSLAGTALGTACLTPALHALLSRHGMQTAMRVQALVALVSGSVGSAGLQTRVAVARPRRITWKVFYDMRLAVLALVALLAGASLTLQLLCLPGFAHLLGMTERLHAVYALGAAACVGLVAGGLVADRTGYIAGIGLSQLAMGAFTLALWLPARGPAVFFAYVVCYGLAMGVLGAVLPASIMQMFGIARAFTMLGIATMAAAVGVLATLPMAVEFQQRASQNRSVQFLIGISGGLSILAGIAALLLPYLQRRHLMRVLNKSVWVE</sequence>
<dbReference type="InterPro" id="IPR011701">
    <property type="entry name" value="MFS"/>
</dbReference>
<dbReference type="AlphaFoldDB" id="A0A1Y1WE92"/>
<organism evidence="5 6">
    <name type="scientific">Linderina pennispora</name>
    <dbReference type="NCBI Taxonomy" id="61395"/>
    <lineage>
        <taxon>Eukaryota</taxon>
        <taxon>Fungi</taxon>
        <taxon>Fungi incertae sedis</taxon>
        <taxon>Zoopagomycota</taxon>
        <taxon>Kickxellomycotina</taxon>
        <taxon>Kickxellomycetes</taxon>
        <taxon>Kickxellales</taxon>
        <taxon>Kickxellaceae</taxon>
        <taxon>Linderina</taxon>
    </lineage>
</organism>
<keyword evidence="6" id="KW-1185">Reference proteome</keyword>